<protein>
    <submittedName>
        <fullName evidence="2">Methyltransferase domain-containing protein</fullName>
    </submittedName>
</protein>
<keyword evidence="2" id="KW-0489">Methyltransferase</keyword>
<dbReference type="AlphaFoldDB" id="A0A1H4IRM9"/>
<dbReference type="InterPro" id="IPR041698">
    <property type="entry name" value="Methyltransf_25"/>
</dbReference>
<evidence type="ECO:0000313" key="2">
    <source>
        <dbReference type="EMBL" id="SEB36720.1"/>
    </source>
</evidence>
<accession>A0A1H4IRM9</accession>
<dbReference type="STRING" id="640635.SAMN04489806_0197"/>
<dbReference type="PANTHER" id="PTHR13627:SF31">
    <property type="entry name" value="RIBITOL 5-PHOSPHATE TRANSFERASE FKRP"/>
    <property type="match status" value="1"/>
</dbReference>
<dbReference type="Proteomes" id="UP000199183">
    <property type="component" value="Unassembled WGS sequence"/>
</dbReference>
<dbReference type="Pfam" id="PF13649">
    <property type="entry name" value="Methyltransf_25"/>
    <property type="match status" value="1"/>
</dbReference>
<dbReference type="InterPro" id="IPR052613">
    <property type="entry name" value="LicD_transferase"/>
</dbReference>
<dbReference type="EMBL" id="FNRY01000001">
    <property type="protein sequence ID" value="SEB36720.1"/>
    <property type="molecule type" value="Genomic_DNA"/>
</dbReference>
<sequence length="509" mass="57358">MNKVLLTRRGVVLLPGIAANSLSVSIDGRRIWTFSPTAARRLGVVVPWPAELLRAMEGRSQFEVWDDHGTRLGSRTLSFGTSTGPIMLKDADGRMLTVNKWGRLTQDFEDQSEETRERLIARTAEVLEQLRDLGFDAFIVGGTLLGAIRNGDLLAHDDDADTAYVSKFSHPSDVALESFRLQRDFEDRGYWIVRHSVSHFQVMFKTDSGLIDHFVDVFTAVFKEGRFYEPIHVDTDAVVPADILPTRPLPLGNMELQAPADPEKWLAACYGPNWRTPDPTFTFETPRDTVRRFHSWFGGMSTHRLYWDAHYQRTADASSPSEGAKRFAQLLTPGSHVVEFGCGTGADARYLASLGHTVLAVDFSWVAIERAREAVEADDLNVEFRVANLYDRRQMLSLAIELRSLTPSHVFMNHSIEGMTNSARLNAALFCREVLRDDAFAYLVSYGTPGRDFDYSRPETWHVAPRDILKTAHDFGLSARIVRSEVATERGDRRLLTDAVIKRNQKGHE</sequence>
<dbReference type="GO" id="GO:0032259">
    <property type="term" value="P:methylation"/>
    <property type="evidence" value="ECO:0007669"/>
    <property type="project" value="UniProtKB-KW"/>
</dbReference>
<keyword evidence="2" id="KW-0808">Transferase</keyword>
<dbReference type="CDD" id="cd02440">
    <property type="entry name" value="AdoMet_MTases"/>
    <property type="match status" value="1"/>
</dbReference>
<dbReference type="InterPro" id="IPR029063">
    <property type="entry name" value="SAM-dependent_MTases_sf"/>
</dbReference>
<reference evidence="2 3" key="1">
    <citation type="submission" date="2016-10" db="EMBL/GenBank/DDBJ databases">
        <authorList>
            <person name="de Groot N.N."/>
        </authorList>
    </citation>
    <scope>NUCLEOTIDE SEQUENCE [LARGE SCALE GENOMIC DNA]</scope>
    <source>
        <strain evidence="2 3">DSM 21799</strain>
    </source>
</reference>
<gene>
    <name evidence="2" type="ORF">SAMN04489806_0197</name>
</gene>
<name>A0A1H4IRM9_9MICO</name>
<dbReference type="PANTHER" id="PTHR13627">
    <property type="entry name" value="FUKUTIN RELATED PROTEIN"/>
    <property type="match status" value="1"/>
</dbReference>
<dbReference type="SUPFAM" id="SSF53335">
    <property type="entry name" value="S-adenosyl-L-methionine-dependent methyltransferases"/>
    <property type="match status" value="1"/>
</dbReference>
<organism evidence="2 3">
    <name type="scientific">Paramicrobacterium humi</name>
    <dbReference type="NCBI Taxonomy" id="640635"/>
    <lineage>
        <taxon>Bacteria</taxon>
        <taxon>Bacillati</taxon>
        <taxon>Actinomycetota</taxon>
        <taxon>Actinomycetes</taxon>
        <taxon>Micrococcales</taxon>
        <taxon>Microbacteriaceae</taxon>
        <taxon>Paramicrobacterium</taxon>
    </lineage>
</organism>
<evidence type="ECO:0000259" key="1">
    <source>
        <dbReference type="Pfam" id="PF13649"/>
    </source>
</evidence>
<proteinExistence type="predicted"/>
<dbReference type="RefSeq" id="WP_143033918.1">
    <property type="nucleotide sequence ID" value="NZ_FNRY01000001.1"/>
</dbReference>
<dbReference type="GO" id="GO:0008168">
    <property type="term" value="F:methyltransferase activity"/>
    <property type="evidence" value="ECO:0007669"/>
    <property type="project" value="UniProtKB-KW"/>
</dbReference>
<feature type="domain" description="Methyltransferase" evidence="1">
    <location>
        <begin position="337"/>
        <end position="391"/>
    </location>
</feature>
<dbReference type="Gene3D" id="3.40.50.150">
    <property type="entry name" value="Vaccinia Virus protein VP39"/>
    <property type="match status" value="1"/>
</dbReference>
<dbReference type="OrthoDB" id="3780655at2"/>
<keyword evidence="3" id="KW-1185">Reference proteome</keyword>
<evidence type="ECO:0000313" key="3">
    <source>
        <dbReference type="Proteomes" id="UP000199183"/>
    </source>
</evidence>